<dbReference type="GO" id="GO:0020037">
    <property type="term" value="F:heme binding"/>
    <property type="evidence" value="ECO:0007669"/>
    <property type="project" value="InterPro"/>
</dbReference>
<keyword evidence="9" id="KW-1185">Reference proteome</keyword>
<evidence type="ECO:0000256" key="2">
    <source>
        <dbReference type="ARBA" id="ARBA00010617"/>
    </source>
</evidence>
<organism evidence="8 9">
    <name type="scientific">Hyaloscypha bicolor E</name>
    <dbReference type="NCBI Taxonomy" id="1095630"/>
    <lineage>
        <taxon>Eukaryota</taxon>
        <taxon>Fungi</taxon>
        <taxon>Dikarya</taxon>
        <taxon>Ascomycota</taxon>
        <taxon>Pezizomycotina</taxon>
        <taxon>Leotiomycetes</taxon>
        <taxon>Helotiales</taxon>
        <taxon>Hyaloscyphaceae</taxon>
        <taxon>Hyaloscypha</taxon>
        <taxon>Hyaloscypha bicolor</taxon>
    </lineage>
</organism>
<dbReference type="PANTHER" id="PTHR24305:SF166">
    <property type="entry name" value="CYTOCHROME P450 12A4, MITOCHONDRIAL-RELATED"/>
    <property type="match status" value="1"/>
</dbReference>
<keyword evidence="6" id="KW-0560">Oxidoreductase</keyword>
<dbReference type="EMBL" id="KZ613787">
    <property type="protein sequence ID" value="PMD61050.1"/>
    <property type="molecule type" value="Genomic_DNA"/>
</dbReference>
<reference evidence="8 9" key="1">
    <citation type="submission" date="2016-04" db="EMBL/GenBank/DDBJ databases">
        <title>A degradative enzymes factory behind the ericoid mycorrhizal symbiosis.</title>
        <authorList>
            <consortium name="DOE Joint Genome Institute"/>
            <person name="Martino E."/>
            <person name="Morin E."/>
            <person name="Grelet G."/>
            <person name="Kuo A."/>
            <person name="Kohler A."/>
            <person name="Daghino S."/>
            <person name="Barry K."/>
            <person name="Choi C."/>
            <person name="Cichocki N."/>
            <person name="Clum A."/>
            <person name="Copeland A."/>
            <person name="Hainaut M."/>
            <person name="Haridas S."/>
            <person name="Labutti K."/>
            <person name="Lindquist E."/>
            <person name="Lipzen A."/>
            <person name="Khouja H.-R."/>
            <person name="Murat C."/>
            <person name="Ohm R."/>
            <person name="Olson A."/>
            <person name="Spatafora J."/>
            <person name="Veneault-Fourrey C."/>
            <person name="Henrissat B."/>
            <person name="Grigoriev I."/>
            <person name="Martin F."/>
            <person name="Perotto S."/>
        </authorList>
    </citation>
    <scope>NUCLEOTIDE SEQUENCE [LARGE SCALE GENOMIC DNA]</scope>
    <source>
        <strain evidence="8 9">E</strain>
    </source>
</reference>
<dbReference type="PANTHER" id="PTHR24305">
    <property type="entry name" value="CYTOCHROME P450"/>
    <property type="match status" value="1"/>
</dbReference>
<gene>
    <name evidence="8" type="ORF">K444DRAFT_612317</name>
</gene>
<dbReference type="InterPro" id="IPR017972">
    <property type="entry name" value="Cyt_P450_CS"/>
</dbReference>
<dbReference type="PRINTS" id="PR00385">
    <property type="entry name" value="P450"/>
</dbReference>
<dbReference type="SUPFAM" id="SSF48264">
    <property type="entry name" value="Cytochrome P450"/>
    <property type="match status" value="1"/>
</dbReference>
<feature type="binding site" description="axial binding residue" evidence="5">
    <location>
        <position position="430"/>
    </location>
    <ligand>
        <name>heme</name>
        <dbReference type="ChEBI" id="CHEBI:30413"/>
    </ligand>
    <ligandPart>
        <name>Fe</name>
        <dbReference type="ChEBI" id="CHEBI:18248"/>
    </ligandPart>
</feature>
<evidence type="ECO:0000313" key="8">
    <source>
        <dbReference type="EMBL" id="PMD61050.1"/>
    </source>
</evidence>
<protein>
    <submittedName>
        <fullName evidence="8">Cytochrome P450</fullName>
    </submittedName>
</protein>
<keyword evidence="4 5" id="KW-0408">Iron</keyword>
<dbReference type="InterPro" id="IPR050121">
    <property type="entry name" value="Cytochrome_P450_monoxygenase"/>
</dbReference>
<dbReference type="InterPro" id="IPR036396">
    <property type="entry name" value="Cyt_P450_sf"/>
</dbReference>
<evidence type="ECO:0000256" key="1">
    <source>
        <dbReference type="ARBA" id="ARBA00001971"/>
    </source>
</evidence>
<dbReference type="OrthoDB" id="655030at2759"/>
<dbReference type="STRING" id="1095630.A0A2J6TDF1"/>
<dbReference type="GO" id="GO:0005506">
    <property type="term" value="F:iron ion binding"/>
    <property type="evidence" value="ECO:0007669"/>
    <property type="project" value="InterPro"/>
</dbReference>
<evidence type="ECO:0000256" key="5">
    <source>
        <dbReference type="PIRSR" id="PIRSR602401-1"/>
    </source>
</evidence>
<dbReference type="Gene3D" id="1.10.630.10">
    <property type="entry name" value="Cytochrome P450"/>
    <property type="match status" value="1"/>
</dbReference>
<comment type="similarity">
    <text evidence="2 6">Belongs to the cytochrome P450 family.</text>
</comment>
<evidence type="ECO:0000256" key="3">
    <source>
        <dbReference type="ARBA" id="ARBA00022723"/>
    </source>
</evidence>
<evidence type="ECO:0000256" key="4">
    <source>
        <dbReference type="ARBA" id="ARBA00023004"/>
    </source>
</evidence>
<dbReference type="AlphaFoldDB" id="A0A2J6TDF1"/>
<dbReference type="RefSeq" id="XP_024737954.1">
    <property type="nucleotide sequence ID" value="XM_024880103.1"/>
</dbReference>
<proteinExistence type="inferred from homology"/>
<dbReference type="InterPro" id="IPR001128">
    <property type="entry name" value="Cyt_P450"/>
</dbReference>
<accession>A0A2J6TDF1</accession>
<keyword evidence="7" id="KW-0732">Signal</keyword>
<name>A0A2J6TDF1_9HELO</name>
<dbReference type="PRINTS" id="PR00463">
    <property type="entry name" value="EP450I"/>
</dbReference>
<evidence type="ECO:0000256" key="7">
    <source>
        <dbReference type="SAM" id="SignalP"/>
    </source>
</evidence>
<feature type="signal peptide" evidence="7">
    <location>
        <begin position="1"/>
        <end position="18"/>
    </location>
</feature>
<dbReference type="Pfam" id="PF00067">
    <property type="entry name" value="p450"/>
    <property type="match status" value="1"/>
</dbReference>
<evidence type="ECO:0000313" key="9">
    <source>
        <dbReference type="Proteomes" id="UP000235371"/>
    </source>
</evidence>
<keyword evidence="6" id="KW-0503">Monooxygenase</keyword>
<dbReference type="GO" id="GO:0016705">
    <property type="term" value="F:oxidoreductase activity, acting on paired donors, with incorporation or reduction of molecular oxygen"/>
    <property type="evidence" value="ECO:0007669"/>
    <property type="project" value="InterPro"/>
</dbReference>
<feature type="chain" id="PRO_5014354857" evidence="7">
    <location>
        <begin position="19"/>
        <end position="484"/>
    </location>
</feature>
<comment type="cofactor">
    <cofactor evidence="1 5">
        <name>heme</name>
        <dbReference type="ChEBI" id="CHEBI:30413"/>
    </cofactor>
</comment>
<dbReference type="GeneID" id="36588180"/>
<dbReference type="Proteomes" id="UP000235371">
    <property type="component" value="Unassembled WGS sequence"/>
</dbReference>
<dbReference type="GO" id="GO:0004497">
    <property type="term" value="F:monooxygenase activity"/>
    <property type="evidence" value="ECO:0007669"/>
    <property type="project" value="UniProtKB-KW"/>
</dbReference>
<keyword evidence="5 6" id="KW-0349">Heme</keyword>
<dbReference type="InParanoid" id="A0A2J6TDF1"/>
<dbReference type="PROSITE" id="PS00086">
    <property type="entry name" value="CYTOCHROME_P450"/>
    <property type="match status" value="1"/>
</dbReference>
<dbReference type="InterPro" id="IPR002401">
    <property type="entry name" value="Cyt_P450_E_grp-I"/>
</dbReference>
<evidence type="ECO:0000256" key="6">
    <source>
        <dbReference type="RuleBase" id="RU000461"/>
    </source>
</evidence>
<sequence length="484" mass="54712">MYSISILLIYALVAEVFRRCCVILLGAFTGPLSKIPGPMIGKFTSWPWIIQCVKGNQMNIGPRLFKKYGDIVRVGPADIIFRDKATIQKILIDDDFRKSRDYESAREDPNVTSLITETDKVKYKQKRRLLSPGFSITYLNGLEPLMHECLQAFTKVLDARCKDEGGCATVDMNRVLGNLTSDVMSAASFGGSFNLVESDDNTQKNIFTSYLKRVALDAQFPFIKYLPGVPLASSLISGLVEDIVSKRRKEIEEGIMKKDILQIFIDTNNADPVSFTDKHIRAEMILFMIAGSDTTSLTATFTLLLLLNNQEKLKELISEIDSTFPSLEDTITFAKTQDLPYLNSVINESMRIMPIVTAGIVRLVPETTILCGFEVPKDTIVSAWINEMQRDSRIWPDPDTFIPERWLGDYKGVSADRKAFLPFSAGSRNCIGQQFALKELRLILATLIRRYELSLVQGQSHELRVHTVPWFKQGFYKVRVKVRT</sequence>
<keyword evidence="3 5" id="KW-0479">Metal-binding</keyword>